<reference evidence="1" key="1">
    <citation type="journal article" date="2015" name="Nature">
        <title>Complex archaea that bridge the gap between prokaryotes and eukaryotes.</title>
        <authorList>
            <person name="Spang A."/>
            <person name="Saw J.H."/>
            <person name="Jorgensen S.L."/>
            <person name="Zaremba-Niedzwiedzka K."/>
            <person name="Martijn J."/>
            <person name="Lind A.E."/>
            <person name="van Eijk R."/>
            <person name="Schleper C."/>
            <person name="Guy L."/>
            <person name="Ettema T.J."/>
        </authorList>
    </citation>
    <scope>NUCLEOTIDE SEQUENCE</scope>
</reference>
<organism evidence="1">
    <name type="scientific">marine sediment metagenome</name>
    <dbReference type="NCBI Taxonomy" id="412755"/>
    <lineage>
        <taxon>unclassified sequences</taxon>
        <taxon>metagenomes</taxon>
        <taxon>ecological metagenomes</taxon>
    </lineage>
</organism>
<protein>
    <submittedName>
        <fullName evidence="1">Uncharacterized protein</fullName>
    </submittedName>
</protein>
<gene>
    <name evidence="1" type="ORF">LCGC14_2690270</name>
</gene>
<evidence type="ECO:0000313" key="1">
    <source>
        <dbReference type="EMBL" id="KKK93701.1"/>
    </source>
</evidence>
<dbReference type="AlphaFoldDB" id="A0A0F9CAF0"/>
<proteinExistence type="predicted"/>
<sequence length="227" mass="24686">SWADRFFIADGAQLTSSVSFTAEDINAITQLGFVAIQVVGAEGAASANASIMLNDPKTESEADERISLPELYDILASPDTILSGGWVNFDLAGSAELGLPLVFTPDVLGDGHPTPEATVTWTDITDPSTLAVDFNLDIDIDALLSNLTFETIIWALDEAREIVDDLETGNAFFERKLPLINKSISETVDFRHFIEWGKGRESYRVGKKAAGRLLDGREHNEMPEATP</sequence>
<name>A0A0F9CAF0_9ZZZZ</name>
<dbReference type="EMBL" id="LAZR01047664">
    <property type="protein sequence ID" value="KKK93701.1"/>
    <property type="molecule type" value="Genomic_DNA"/>
</dbReference>
<feature type="non-terminal residue" evidence="1">
    <location>
        <position position="1"/>
    </location>
</feature>
<accession>A0A0F9CAF0</accession>
<comment type="caution">
    <text evidence="1">The sequence shown here is derived from an EMBL/GenBank/DDBJ whole genome shotgun (WGS) entry which is preliminary data.</text>
</comment>